<feature type="transmembrane region" description="Helical" evidence="1">
    <location>
        <begin position="150"/>
        <end position="171"/>
    </location>
</feature>
<dbReference type="OrthoDB" id="164803at2"/>
<dbReference type="SMART" id="SM00014">
    <property type="entry name" value="acidPPc"/>
    <property type="match status" value="1"/>
</dbReference>
<sequence>MKHWKRQLLKLDSKISKSLHINEQQKSLVLVLKIFAHSGDSWLWLAALVIAWIFSADEWRQRLFFIAFGLVIMAAIVVLLKFTIRRPRPEGEWGQIYRITDPHSFPSGHAARSATLAVLAIAFGPPWFAILVVLWAPWVGISRVALGVHYFLDVVAGWVIGVIMGILAIALQPLAMQIFQFIP</sequence>
<proteinExistence type="predicted"/>
<dbReference type="PANTHER" id="PTHR14969:SF13">
    <property type="entry name" value="AT30094P"/>
    <property type="match status" value="1"/>
</dbReference>
<protein>
    <recommendedName>
        <fullName evidence="2">Phosphatidic acid phosphatase type 2/haloperoxidase domain-containing protein</fullName>
    </recommendedName>
</protein>
<dbReference type="GO" id="GO:0042392">
    <property type="term" value="F:sphingosine-1-phosphate phosphatase activity"/>
    <property type="evidence" value="ECO:0007669"/>
    <property type="project" value="TreeGrafter"/>
</dbReference>
<dbReference type="Proteomes" id="UP000195514">
    <property type="component" value="Chromosome I"/>
</dbReference>
<organism evidence="3 4">
    <name type="scientific">Candidatus Brevifilum fermentans</name>
    <dbReference type="NCBI Taxonomy" id="1986204"/>
    <lineage>
        <taxon>Bacteria</taxon>
        <taxon>Bacillati</taxon>
        <taxon>Chloroflexota</taxon>
        <taxon>Anaerolineae</taxon>
        <taxon>Anaerolineales</taxon>
        <taxon>Anaerolineaceae</taxon>
        <taxon>Candidatus Brevifilum</taxon>
    </lineage>
</organism>
<evidence type="ECO:0000313" key="4">
    <source>
        <dbReference type="Proteomes" id="UP000195514"/>
    </source>
</evidence>
<dbReference type="AlphaFoldDB" id="A0A1Y6K826"/>
<dbReference type="InterPro" id="IPR036938">
    <property type="entry name" value="PAP2/HPO_sf"/>
</dbReference>
<feature type="transmembrane region" description="Helical" evidence="1">
    <location>
        <begin position="34"/>
        <end position="55"/>
    </location>
</feature>
<dbReference type="Pfam" id="PF01569">
    <property type="entry name" value="PAP2"/>
    <property type="match status" value="1"/>
</dbReference>
<dbReference type="EMBL" id="LT859958">
    <property type="protein sequence ID" value="SMX54977.1"/>
    <property type="molecule type" value="Genomic_DNA"/>
</dbReference>
<keyword evidence="1" id="KW-0812">Transmembrane</keyword>
<keyword evidence="1" id="KW-1133">Transmembrane helix</keyword>
<feature type="transmembrane region" description="Helical" evidence="1">
    <location>
        <begin position="61"/>
        <end position="80"/>
    </location>
</feature>
<feature type="domain" description="Phosphatidic acid phosphatase type 2/haloperoxidase" evidence="2">
    <location>
        <begin position="63"/>
        <end position="169"/>
    </location>
</feature>
<dbReference type="RefSeq" id="WP_087862777.1">
    <property type="nucleotide sequence ID" value="NZ_LT859958.1"/>
</dbReference>
<dbReference type="SUPFAM" id="SSF48317">
    <property type="entry name" value="Acid phosphatase/Vanadium-dependent haloperoxidase"/>
    <property type="match status" value="1"/>
</dbReference>
<reference evidence="4" key="1">
    <citation type="submission" date="2017-05" db="EMBL/GenBank/DDBJ databases">
        <authorList>
            <person name="Kirkegaard R."/>
            <person name="Mcilroy J S."/>
        </authorList>
    </citation>
    <scope>NUCLEOTIDE SEQUENCE [LARGE SCALE GENOMIC DNA]</scope>
</reference>
<keyword evidence="1" id="KW-0472">Membrane</keyword>
<evidence type="ECO:0000313" key="3">
    <source>
        <dbReference type="EMBL" id="SMX54977.1"/>
    </source>
</evidence>
<keyword evidence="4" id="KW-1185">Reference proteome</keyword>
<dbReference type="PANTHER" id="PTHR14969">
    <property type="entry name" value="SPHINGOSINE-1-PHOSPHATE PHOSPHOHYDROLASE"/>
    <property type="match status" value="1"/>
</dbReference>
<feature type="transmembrane region" description="Helical" evidence="1">
    <location>
        <begin position="116"/>
        <end position="138"/>
    </location>
</feature>
<accession>A0A1Y6K826</accession>
<dbReference type="InterPro" id="IPR000326">
    <property type="entry name" value="PAP2/HPO"/>
</dbReference>
<evidence type="ECO:0000256" key="1">
    <source>
        <dbReference type="SAM" id="Phobius"/>
    </source>
</evidence>
<gene>
    <name evidence="3" type="ORF">CFX1CAM_1912</name>
</gene>
<evidence type="ECO:0000259" key="2">
    <source>
        <dbReference type="SMART" id="SM00014"/>
    </source>
</evidence>
<dbReference type="Gene3D" id="1.20.144.10">
    <property type="entry name" value="Phosphatidic acid phosphatase type 2/haloperoxidase"/>
    <property type="match status" value="1"/>
</dbReference>
<name>A0A1Y6K826_9CHLR</name>
<dbReference type="KEGG" id="abat:CFX1CAM_1912"/>